<reference evidence="3" key="1">
    <citation type="submission" date="2020-10" db="EMBL/GenBank/DDBJ databases">
        <authorList>
            <person name="Gilroy R."/>
        </authorList>
    </citation>
    <scope>NUCLEOTIDE SEQUENCE</scope>
    <source>
        <strain evidence="3">CHK195-4489</strain>
    </source>
</reference>
<dbReference type="InterPro" id="IPR035930">
    <property type="entry name" value="FomD-like_sf"/>
</dbReference>
<evidence type="ECO:0000259" key="2">
    <source>
        <dbReference type="Pfam" id="PF04167"/>
    </source>
</evidence>
<proteinExistence type="predicted"/>
<sequence length="169" mass="19516">MDYTFIRKRFIPEEEVDISGDEVLYDDGALIVTRWLPIRARNDIGWGFSYIWILGHYKISAVFDRTGKFKYWYCDVIKTEYEKDKNKYVFTDLLIDVVIEPDGTCRVLDEDELQEAFLRGFISAEDVKIAQETRDTLLRIFRKQEPAPASPGAPLPGEILPPAGFTKLA</sequence>
<name>A0A9D1LA04_9CLOT</name>
<dbReference type="PANTHER" id="PTHR41271">
    <property type="entry name" value="DUF402 DOMAIN-CONTAINING PROTEIN"/>
    <property type="match status" value="1"/>
</dbReference>
<evidence type="ECO:0000313" key="3">
    <source>
        <dbReference type="EMBL" id="HIU29660.1"/>
    </source>
</evidence>
<dbReference type="AlphaFoldDB" id="A0A9D1LA04"/>
<evidence type="ECO:0000313" key="4">
    <source>
        <dbReference type="Proteomes" id="UP000824089"/>
    </source>
</evidence>
<feature type="region of interest" description="Disordered" evidence="1">
    <location>
        <begin position="146"/>
        <end position="169"/>
    </location>
</feature>
<feature type="domain" description="DUF402" evidence="2">
    <location>
        <begin position="47"/>
        <end position="143"/>
    </location>
</feature>
<accession>A0A9D1LA04</accession>
<dbReference type="Gene3D" id="2.40.380.10">
    <property type="entry name" value="FomD-like"/>
    <property type="match status" value="1"/>
</dbReference>
<evidence type="ECO:0000256" key="1">
    <source>
        <dbReference type="SAM" id="MobiDB-lite"/>
    </source>
</evidence>
<organism evidence="3 4">
    <name type="scientific">Candidatus Egerieisoma faecipullorum</name>
    <dbReference type="NCBI Taxonomy" id="2840963"/>
    <lineage>
        <taxon>Bacteria</taxon>
        <taxon>Bacillati</taxon>
        <taxon>Bacillota</taxon>
        <taxon>Clostridia</taxon>
        <taxon>Eubacteriales</taxon>
        <taxon>Clostridiaceae</taxon>
        <taxon>Clostridiaceae incertae sedis</taxon>
        <taxon>Candidatus Egerieisoma</taxon>
    </lineage>
</organism>
<dbReference type="InterPro" id="IPR007295">
    <property type="entry name" value="DUF402"/>
</dbReference>
<dbReference type="Proteomes" id="UP000824089">
    <property type="component" value="Unassembled WGS sequence"/>
</dbReference>
<dbReference type="Pfam" id="PF04167">
    <property type="entry name" value="DUF402"/>
    <property type="match status" value="1"/>
</dbReference>
<reference evidence="3" key="2">
    <citation type="journal article" date="2021" name="PeerJ">
        <title>Extensive microbial diversity within the chicken gut microbiome revealed by metagenomics and culture.</title>
        <authorList>
            <person name="Gilroy R."/>
            <person name="Ravi A."/>
            <person name="Getino M."/>
            <person name="Pursley I."/>
            <person name="Horton D.L."/>
            <person name="Alikhan N.F."/>
            <person name="Baker D."/>
            <person name="Gharbi K."/>
            <person name="Hall N."/>
            <person name="Watson M."/>
            <person name="Adriaenssens E.M."/>
            <person name="Foster-Nyarko E."/>
            <person name="Jarju S."/>
            <person name="Secka A."/>
            <person name="Antonio M."/>
            <person name="Oren A."/>
            <person name="Chaudhuri R.R."/>
            <person name="La Ragione R."/>
            <person name="Hildebrand F."/>
            <person name="Pallen M.J."/>
        </authorList>
    </citation>
    <scope>NUCLEOTIDE SEQUENCE</scope>
    <source>
        <strain evidence="3">CHK195-4489</strain>
    </source>
</reference>
<dbReference type="EMBL" id="DVMM01000103">
    <property type="protein sequence ID" value="HIU29660.1"/>
    <property type="molecule type" value="Genomic_DNA"/>
</dbReference>
<protein>
    <submittedName>
        <fullName evidence="3">DUF402 domain-containing protein</fullName>
    </submittedName>
</protein>
<dbReference type="SUPFAM" id="SSF159234">
    <property type="entry name" value="FomD-like"/>
    <property type="match status" value="1"/>
</dbReference>
<gene>
    <name evidence="3" type="ORF">IAD50_05125</name>
</gene>
<dbReference type="PANTHER" id="PTHR41271:SF1">
    <property type="entry name" value="DUF402 DOMAIN-CONTAINING PROTEIN"/>
    <property type="match status" value="1"/>
</dbReference>
<comment type="caution">
    <text evidence="3">The sequence shown here is derived from an EMBL/GenBank/DDBJ whole genome shotgun (WGS) entry which is preliminary data.</text>
</comment>